<feature type="domain" description="Pyrrolo-quinoline quinone repeat" evidence="1">
    <location>
        <begin position="220"/>
        <end position="298"/>
    </location>
</feature>
<name>A0A956LVW7_UNCEI</name>
<accession>A0A956LVW7</accession>
<evidence type="ECO:0000259" key="1">
    <source>
        <dbReference type="Pfam" id="PF13360"/>
    </source>
</evidence>
<organism evidence="2 3">
    <name type="scientific">Eiseniibacteriota bacterium</name>
    <dbReference type="NCBI Taxonomy" id="2212470"/>
    <lineage>
        <taxon>Bacteria</taxon>
        <taxon>Candidatus Eiseniibacteriota</taxon>
    </lineage>
</organism>
<evidence type="ECO:0000313" key="2">
    <source>
        <dbReference type="EMBL" id="MCA9726323.1"/>
    </source>
</evidence>
<dbReference type="PANTHER" id="PTHR34512">
    <property type="entry name" value="CELL SURFACE PROTEIN"/>
    <property type="match status" value="1"/>
</dbReference>
<dbReference type="InterPro" id="IPR018391">
    <property type="entry name" value="PQQ_b-propeller_rpt"/>
</dbReference>
<sequence length="400" mass="43784">MRHRLRKRRLHSVRRSASAGRAKRRIGRVLRGWMPGLLLVPGLCLGPVDPGFAEESNDSVPGTTEDAADPRWTGPLTAQWQHDLGRSIEHPLILNEGALIVTTTDRRIVSLDLATGKRHWRRRFKEDIPVPPALLPADDPAGRVVVFHGRPEDGRLRLLDGRTGKDLWSLDWKSRPVHLSGNRDRVWLLLQNGKLLGLSTSDGKKEWEVRDLGWDSPSFADDGETLFVLERSDSLHAFDGDDGTRSWSIALAGRFAAPPTITGNTLLVVNTTGTLWEIDRESGAILGSSRRVPGQLTPPVPSADRIVTAAASGVVESRDLAGEGWSFESGEALESVPVPAGPIILLGTSGGELLALRTDRGELAWSLDLKSRFKTAPLVTDRFLVLATSSGDIYVYQHDS</sequence>
<dbReference type="EMBL" id="JAGQHR010000019">
    <property type="protein sequence ID" value="MCA9726323.1"/>
    <property type="molecule type" value="Genomic_DNA"/>
</dbReference>
<dbReference type="Gene3D" id="2.130.10.10">
    <property type="entry name" value="YVTN repeat-like/Quinoprotein amine dehydrogenase"/>
    <property type="match status" value="2"/>
</dbReference>
<dbReference type="Pfam" id="PF13360">
    <property type="entry name" value="PQQ_2"/>
    <property type="match status" value="3"/>
</dbReference>
<dbReference type="SUPFAM" id="SSF50998">
    <property type="entry name" value="Quinoprotein alcohol dehydrogenase-like"/>
    <property type="match status" value="1"/>
</dbReference>
<protein>
    <submittedName>
        <fullName evidence="2">PQQ-binding-like beta-propeller repeat protein</fullName>
    </submittedName>
</protein>
<reference evidence="2" key="2">
    <citation type="journal article" date="2021" name="Microbiome">
        <title>Successional dynamics and alternative stable states in a saline activated sludge microbial community over 9 years.</title>
        <authorList>
            <person name="Wang Y."/>
            <person name="Ye J."/>
            <person name="Ju F."/>
            <person name="Liu L."/>
            <person name="Boyd J.A."/>
            <person name="Deng Y."/>
            <person name="Parks D.H."/>
            <person name="Jiang X."/>
            <person name="Yin X."/>
            <person name="Woodcroft B.J."/>
            <person name="Tyson G.W."/>
            <person name="Hugenholtz P."/>
            <person name="Polz M.F."/>
            <person name="Zhang T."/>
        </authorList>
    </citation>
    <scope>NUCLEOTIDE SEQUENCE</scope>
    <source>
        <strain evidence="2">HKST-UBA01</strain>
    </source>
</reference>
<dbReference type="Proteomes" id="UP000697710">
    <property type="component" value="Unassembled WGS sequence"/>
</dbReference>
<dbReference type="SMART" id="SM00564">
    <property type="entry name" value="PQQ"/>
    <property type="match status" value="6"/>
</dbReference>
<dbReference type="InterPro" id="IPR015943">
    <property type="entry name" value="WD40/YVTN_repeat-like_dom_sf"/>
</dbReference>
<dbReference type="InterPro" id="IPR011047">
    <property type="entry name" value="Quinoprotein_ADH-like_sf"/>
</dbReference>
<evidence type="ECO:0000313" key="3">
    <source>
        <dbReference type="Proteomes" id="UP000697710"/>
    </source>
</evidence>
<comment type="caution">
    <text evidence="2">The sequence shown here is derived from an EMBL/GenBank/DDBJ whole genome shotgun (WGS) entry which is preliminary data.</text>
</comment>
<feature type="domain" description="Pyrrolo-quinoline quinone repeat" evidence="1">
    <location>
        <begin position="323"/>
        <end position="396"/>
    </location>
</feature>
<dbReference type="AlphaFoldDB" id="A0A956LVW7"/>
<proteinExistence type="predicted"/>
<dbReference type="PANTHER" id="PTHR34512:SF30">
    <property type="entry name" value="OUTER MEMBRANE PROTEIN ASSEMBLY FACTOR BAMB"/>
    <property type="match status" value="1"/>
</dbReference>
<reference evidence="2" key="1">
    <citation type="submission" date="2020-04" db="EMBL/GenBank/DDBJ databases">
        <authorList>
            <person name="Zhang T."/>
        </authorList>
    </citation>
    <scope>NUCLEOTIDE SEQUENCE</scope>
    <source>
        <strain evidence="2">HKST-UBA01</strain>
    </source>
</reference>
<dbReference type="InterPro" id="IPR002372">
    <property type="entry name" value="PQQ_rpt_dom"/>
</dbReference>
<feature type="domain" description="Pyrrolo-quinoline quinone repeat" evidence="1">
    <location>
        <begin position="78"/>
        <end position="208"/>
    </location>
</feature>
<gene>
    <name evidence="2" type="ORF">KC729_01475</name>
</gene>